<evidence type="ECO:0000259" key="1">
    <source>
        <dbReference type="SMART" id="SM00587"/>
    </source>
</evidence>
<dbReference type="EMBL" id="JASPKZ010003799">
    <property type="protein sequence ID" value="KAJ9592860.1"/>
    <property type="molecule type" value="Genomic_DNA"/>
</dbReference>
<sequence>MIHLTKKELEDLLHPKFGNDLVVESFTSKPLTAPGENFGSFLWAMEVEIRHGKKDKSKQNLSVVAKLPPPSEYLKRLFDIENTFYKEIVCYIEVKDLYEKFQKEMDISKDKYVDLFPECYGARTTLSPEIGEAADENVVILLENLKTSNYDTPNQRIGLDYKHMKLAVSYLARFHAISVAIKLLKPKLFEKIILKACRHAKIGINEKECQQHNQSIINNISVIAECKNYIEKIKRRLDEGTKALLVETREKPKEPYACMVHLDFWSNNMMFLYDSKNLPFKVKFLDFQGVQYDSPAKDLIFFLYSSAADGVMPKYYDEFVQTYYENFIDCLKDFNCDVTPFAFDHFLAEINNVAQYEMNHILFMLMIICADKNDVVADMSLVQNDNLISKSNPIYEKRAKEVILDFVKKGWL</sequence>
<dbReference type="SUPFAM" id="SSF56112">
    <property type="entry name" value="Protein kinase-like (PK-like)"/>
    <property type="match status" value="1"/>
</dbReference>
<feature type="domain" description="CHK kinase-like" evidence="1">
    <location>
        <begin position="140"/>
        <end position="333"/>
    </location>
</feature>
<dbReference type="Gene3D" id="3.90.1200.10">
    <property type="match status" value="1"/>
</dbReference>
<evidence type="ECO:0000313" key="2">
    <source>
        <dbReference type="EMBL" id="KAJ9592860.1"/>
    </source>
</evidence>
<proteinExistence type="predicted"/>
<accession>A0AAD8A634</accession>
<dbReference type="InterPro" id="IPR004119">
    <property type="entry name" value="EcKL"/>
</dbReference>
<reference evidence="2" key="2">
    <citation type="submission" date="2023-05" db="EMBL/GenBank/DDBJ databases">
        <authorList>
            <person name="Fouks B."/>
        </authorList>
    </citation>
    <scope>NUCLEOTIDE SEQUENCE</scope>
    <source>
        <strain evidence="2">Stay&amp;Tobe</strain>
        <tissue evidence="2">Testes</tissue>
    </source>
</reference>
<evidence type="ECO:0000313" key="3">
    <source>
        <dbReference type="Proteomes" id="UP001233999"/>
    </source>
</evidence>
<keyword evidence="3" id="KW-1185">Reference proteome</keyword>
<protein>
    <recommendedName>
        <fullName evidence="1">CHK kinase-like domain-containing protein</fullName>
    </recommendedName>
</protein>
<organism evidence="2 3">
    <name type="scientific">Diploptera punctata</name>
    <name type="common">Pacific beetle cockroach</name>
    <dbReference type="NCBI Taxonomy" id="6984"/>
    <lineage>
        <taxon>Eukaryota</taxon>
        <taxon>Metazoa</taxon>
        <taxon>Ecdysozoa</taxon>
        <taxon>Arthropoda</taxon>
        <taxon>Hexapoda</taxon>
        <taxon>Insecta</taxon>
        <taxon>Pterygota</taxon>
        <taxon>Neoptera</taxon>
        <taxon>Polyneoptera</taxon>
        <taxon>Dictyoptera</taxon>
        <taxon>Blattodea</taxon>
        <taxon>Blaberoidea</taxon>
        <taxon>Blaberidae</taxon>
        <taxon>Diplopterinae</taxon>
        <taxon>Diploptera</taxon>
    </lineage>
</organism>
<dbReference type="SMART" id="SM00587">
    <property type="entry name" value="CHK"/>
    <property type="match status" value="1"/>
</dbReference>
<gene>
    <name evidence="2" type="ORF">L9F63_015438</name>
</gene>
<dbReference type="InterPro" id="IPR011009">
    <property type="entry name" value="Kinase-like_dom_sf"/>
</dbReference>
<comment type="caution">
    <text evidence="2">The sequence shown here is derived from an EMBL/GenBank/DDBJ whole genome shotgun (WGS) entry which is preliminary data.</text>
</comment>
<dbReference type="PANTHER" id="PTHR11012:SF55">
    <property type="entry name" value="BHLH DOMAIN-CONTAINING PROTEIN"/>
    <property type="match status" value="1"/>
</dbReference>
<dbReference type="PANTHER" id="PTHR11012">
    <property type="entry name" value="PROTEIN KINASE-LIKE DOMAIN-CONTAINING"/>
    <property type="match status" value="1"/>
</dbReference>
<dbReference type="Pfam" id="PF02958">
    <property type="entry name" value="EcKL"/>
    <property type="match status" value="1"/>
</dbReference>
<name>A0AAD8A634_DIPPU</name>
<reference evidence="2" key="1">
    <citation type="journal article" date="2023" name="IScience">
        <title>Live-bearing cockroach genome reveals convergent evolutionary mechanisms linked to viviparity in insects and beyond.</title>
        <authorList>
            <person name="Fouks B."/>
            <person name="Harrison M.C."/>
            <person name="Mikhailova A.A."/>
            <person name="Marchal E."/>
            <person name="English S."/>
            <person name="Carruthers M."/>
            <person name="Jennings E.C."/>
            <person name="Chiamaka E.L."/>
            <person name="Frigard R.A."/>
            <person name="Pippel M."/>
            <person name="Attardo G.M."/>
            <person name="Benoit J.B."/>
            <person name="Bornberg-Bauer E."/>
            <person name="Tobe S.S."/>
        </authorList>
    </citation>
    <scope>NUCLEOTIDE SEQUENCE</scope>
    <source>
        <strain evidence="2">Stay&amp;Tobe</strain>
    </source>
</reference>
<dbReference type="AlphaFoldDB" id="A0AAD8A634"/>
<dbReference type="Proteomes" id="UP001233999">
    <property type="component" value="Unassembled WGS sequence"/>
</dbReference>
<dbReference type="InterPro" id="IPR015897">
    <property type="entry name" value="CHK_kinase-like"/>
</dbReference>